<dbReference type="Gene3D" id="3.90.1640.10">
    <property type="entry name" value="inorganic pyrophosphatase (n-terminal core)"/>
    <property type="match status" value="1"/>
</dbReference>
<evidence type="ECO:0000313" key="3">
    <source>
        <dbReference type="EMBL" id="SDG05203.1"/>
    </source>
</evidence>
<dbReference type="InterPro" id="IPR051319">
    <property type="entry name" value="Oligoribo/pAp-PDE_c-di-AMP_PDE"/>
</dbReference>
<accession>A0A1G7R367</accession>
<dbReference type="PANTHER" id="PTHR47618:SF1">
    <property type="entry name" value="BIFUNCTIONAL OLIGORIBONUCLEASE AND PAP PHOSPHATASE NRNA"/>
    <property type="match status" value="1"/>
</dbReference>
<protein>
    <submittedName>
        <fullName evidence="3">Phosphoesterase RecJ domain-containing protein</fullName>
    </submittedName>
</protein>
<dbReference type="EMBL" id="FNCK01000002">
    <property type="protein sequence ID" value="SDG05203.1"/>
    <property type="molecule type" value="Genomic_DNA"/>
</dbReference>
<evidence type="ECO:0000259" key="1">
    <source>
        <dbReference type="Pfam" id="PF01368"/>
    </source>
</evidence>
<dbReference type="STRING" id="120956.SAMN05421791_102327"/>
<sequence>MILKQSLIDKLISLVDQYDRIILHRHINPDPDAIGSQLGLKAIIQTKFPDKTVLAAGKIGKGLEWLGQMDTVEKQDYEDALVIVLDTPIFERIDGNDKILNNPLIKIDHHLIVEHFADLEIVEIASSSTAELITKILMQAGSKLPLSPEAATYLYAGVAGDTGRFLHSNTTQATFEAVAYLMQHQADNTWINRKMNEFSLNELNFQSFAIAQIELFEAGVAAMTLKQADLIQRKISVEDTNAVTNIPGRLKEVLTWVIFIEKEDSYGEYRARIRSKGPNIHQVAIQFKGGGHEMASGANVYDEEEKNDLIDQMIQVNKEYLKNQVNP</sequence>
<dbReference type="AlphaFoldDB" id="A0A1G7R367"/>
<reference evidence="3 4" key="1">
    <citation type="submission" date="2016-10" db="EMBL/GenBank/DDBJ databases">
        <authorList>
            <person name="de Groot N.N."/>
        </authorList>
    </citation>
    <scope>NUCLEOTIDE SEQUENCE [LARGE SCALE GENOMIC DNA]</scope>
    <source>
        <strain evidence="3 4">ATCC BAA-466</strain>
    </source>
</reference>
<dbReference type="OrthoDB" id="9803668at2"/>
<keyword evidence="4" id="KW-1185">Reference proteome</keyword>
<dbReference type="PANTHER" id="PTHR47618">
    <property type="entry name" value="BIFUNCTIONAL OLIGORIBONUCLEASE AND PAP PHOSPHATASE NRNA"/>
    <property type="match status" value="1"/>
</dbReference>
<feature type="domain" description="DHHA1" evidence="2">
    <location>
        <begin position="240"/>
        <end position="318"/>
    </location>
</feature>
<dbReference type="SUPFAM" id="SSF64182">
    <property type="entry name" value="DHH phosphoesterases"/>
    <property type="match status" value="1"/>
</dbReference>
<dbReference type="RefSeq" id="WP_090289397.1">
    <property type="nucleotide sequence ID" value="NZ_FNCK01000002.1"/>
</dbReference>
<dbReference type="InterPro" id="IPR003156">
    <property type="entry name" value="DHHA1_dom"/>
</dbReference>
<dbReference type="GO" id="GO:0003676">
    <property type="term" value="F:nucleic acid binding"/>
    <property type="evidence" value="ECO:0007669"/>
    <property type="project" value="InterPro"/>
</dbReference>
<dbReference type="InterPro" id="IPR038763">
    <property type="entry name" value="DHH_sf"/>
</dbReference>
<feature type="domain" description="DDH" evidence="1">
    <location>
        <begin position="20"/>
        <end position="158"/>
    </location>
</feature>
<proteinExistence type="predicted"/>
<dbReference type="Gene3D" id="3.10.310.30">
    <property type="match status" value="1"/>
</dbReference>
<evidence type="ECO:0000259" key="2">
    <source>
        <dbReference type="Pfam" id="PF02272"/>
    </source>
</evidence>
<dbReference type="InterPro" id="IPR001667">
    <property type="entry name" value="DDH_dom"/>
</dbReference>
<dbReference type="Pfam" id="PF01368">
    <property type="entry name" value="DHH"/>
    <property type="match status" value="1"/>
</dbReference>
<evidence type="ECO:0000313" key="4">
    <source>
        <dbReference type="Proteomes" id="UP000199708"/>
    </source>
</evidence>
<organism evidence="3 4">
    <name type="scientific">Facklamia miroungae</name>
    <dbReference type="NCBI Taxonomy" id="120956"/>
    <lineage>
        <taxon>Bacteria</taxon>
        <taxon>Bacillati</taxon>
        <taxon>Bacillota</taxon>
        <taxon>Bacilli</taxon>
        <taxon>Lactobacillales</taxon>
        <taxon>Aerococcaceae</taxon>
        <taxon>Facklamia</taxon>
    </lineage>
</organism>
<dbReference type="Pfam" id="PF02272">
    <property type="entry name" value="DHHA1"/>
    <property type="match status" value="1"/>
</dbReference>
<name>A0A1G7R367_9LACT</name>
<dbReference type="Proteomes" id="UP000199708">
    <property type="component" value="Unassembled WGS sequence"/>
</dbReference>
<gene>
    <name evidence="3" type="ORF">SAMN05421791_102327</name>
</gene>